<evidence type="ECO:0000259" key="12">
    <source>
        <dbReference type="PROSITE" id="PS51278"/>
    </source>
</evidence>
<dbReference type="Gene3D" id="3.40.50.620">
    <property type="entry name" value="HUPs"/>
    <property type="match status" value="1"/>
</dbReference>
<keyword evidence="14" id="KW-1185">Reference proteome</keyword>
<dbReference type="STRING" id="1006006.Mcup_1548"/>
<comment type="pathway">
    <text evidence="1 11">Purine metabolism; 7-cyano-7-deazaguanine biosynthesis.</text>
</comment>
<dbReference type="NCBIfam" id="TIGR00364">
    <property type="entry name" value="7-cyano-7-deazaguanine synthase QueC"/>
    <property type="match status" value="1"/>
</dbReference>
<dbReference type="KEGG" id="mcn:Mcup_1548"/>
<keyword evidence="6 11" id="KW-0067">ATP-binding</keyword>
<evidence type="ECO:0000256" key="2">
    <source>
        <dbReference type="ARBA" id="ARBA00022598"/>
    </source>
</evidence>
<evidence type="ECO:0000256" key="4">
    <source>
        <dbReference type="ARBA" id="ARBA00022741"/>
    </source>
</evidence>
<comment type="function">
    <text evidence="7 11">Catalyzes the ATP-dependent conversion of 7-carboxy-7-deazaguanine (CDG) to 7-cyano-7-deazaguanine (preQ(0)).</text>
</comment>
<dbReference type="InterPro" id="IPR029055">
    <property type="entry name" value="Ntn_hydrolases_N"/>
</dbReference>
<gene>
    <name evidence="11" type="primary">queC</name>
    <name evidence="13" type="ordered locus">Mcup_1548</name>
</gene>
<dbReference type="CDD" id="cd00352">
    <property type="entry name" value="Gn_AT_II"/>
    <property type="match status" value="1"/>
</dbReference>
<dbReference type="PATRIC" id="fig|1006006.8.peg.1544"/>
<dbReference type="GeneID" id="10493737"/>
<dbReference type="GO" id="GO:0008270">
    <property type="term" value="F:zinc ion binding"/>
    <property type="evidence" value="ECO:0007669"/>
    <property type="project" value="UniProtKB-UniRule"/>
</dbReference>
<dbReference type="UniPathway" id="UPA00391"/>
<dbReference type="InterPro" id="IPR017932">
    <property type="entry name" value="GATase_2_dom"/>
</dbReference>
<evidence type="ECO:0000256" key="11">
    <source>
        <dbReference type="HAMAP-Rule" id="MF_01633"/>
    </source>
</evidence>
<dbReference type="Pfam" id="PF06508">
    <property type="entry name" value="QueC"/>
    <property type="match status" value="1"/>
</dbReference>
<dbReference type="InterPro" id="IPR018317">
    <property type="entry name" value="QueC"/>
</dbReference>
<comment type="cofactor">
    <cofactor evidence="11">
        <name>Zn(2+)</name>
        <dbReference type="ChEBI" id="CHEBI:29105"/>
    </cofactor>
    <text evidence="11">Binds 1 zinc ion per subunit.</text>
</comment>
<dbReference type="Proteomes" id="UP000007812">
    <property type="component" value="Chromosome"/>
</dbReference>
<comment type="catalytic activity">
    <reaction evidence="10 11">
        <text>7-carboxy-7-carbaguanine + NH4(+) + 2 ATP = 7-cyano-7-carbaguanine + 2 AMP + 2 diphosphate + 2 H(+)</text>
        <dbReference type="Rhea" id="RHEA:27982"/>
        <dbReference type="ChEBI" id="CHEBI:15378"/>
        <dbReference type="ChEBI" id="CHEBI:28938"/>
        <dbReference type="ChEBI" id="CHEBI:30616"/>
        <dbReference type="ChEBI" id="CHEBI:33019"/>
        <dbReference type="ChEBI" id="CHEBI:45075"/>
        <dbReference type="ChEBI" id="CHEBI:61036"/>
        <dbReference type="ChEBI" id="CHEBI:456215"/>
        <dbReference type="EC" id="6.3.4.20"/>
    </reaction>
</comment>
<keyword evidence="2 11" id="KW-0436">Ligase</keyword>
<dbReference type="HOGENOM" id="CLU_550565_0_0_2"/>
<dbReference type="SUPFAM" id="SSF52402">
    <property type="entry name" value="Adenine nucleotide alpha hydrolases-like"/>
    <property type="match status" value="1"/>
</dbReference>
<evidence type="ECO:0000256" key="1">
    <source>
        <dbReference type="ARBA" id="ARBA00005061"/>
    </source>
</evidence>
<sequence length="462" mass="52111">MCSVTGVLILDPSTYLDVESKLSSILIKAEDRGRDSFGIVSINVDGSVNQVKSLGRPSKNQEKLKGIVSEKTRVIVANNRAEPTTEFVRFKTEKDIQPFVGNRFVITHNGIIANDMEIEKKYEINRTTKIDSAIIPPFLEKKWDGSLEGLRNSLKELKGSYALVIGDRLKPDRIFLAQNFKPIYMAYDFKLRAIFFTSLDDYFDVQPFDEVNVRKLEPYSVVEVSNKKEFRTLSLYDKPKRRALVIASGGLDSTVAATKMVKDGYQVTLLHFNYHHKAEEREREATRKIASYLNVDLIEVNTDVFTLIGESPLLKAGGEIVKERKGEEGAEFAHEWVPARNSIFFTVAMAIAEARGYDTLVSGINLEEAGAYPDNEMEFVRMFQRLSPYAVGPNKRVDIVMPVGNLVKHEIVKLGLDIGAPLHLTWSCYEGGEKHCGRCGPCYMRKTAFEINGVKDPIEYQD</sequence>
<proteinExistence type="inferred from homology"/>
<dbReference type="GO" id="GO:0005524">
    <property type="term" value="F:ATP binding"/>
    <property type="evidence" value="ECO:0007669"/>
    <property type="project" value="UniProtKB-UniRule"/>
</dbReference>
<evidence type="ECO:0000256" key="6">
    <source>
        <dbReference type="ARBA" id="ARBA00022840"/>
    </source>
</evidence>
<keyword evidence="3 11" id="KW-0479">Metal-binding</keyword>
<keyword evidence="5 11" id="KW-0862">Zinc</keyword>
<dbReference type="SUPFAM" id="SSF56235">
    <property type="entry name" value="N-terminal nucleophile aminohydrolases (Ntn hydrolases)"/>
    <property type="match status" value="1"/>
</dbReference>
<feature type="domain" description="Glutamine amidotransferase type-2" evidence="12">
    <location>
        <begin position="2"/>
        <end position="227"/>
    </location>
</feature>
<evidence type="ECO:0000256" key="5">
    <source>
        <dbReference type="ARBA" id="ARBA00022833"/>
    </source>
</evidence>
<feature type="binding site" evidence="11">
    <location>
        <begin position="247"/>
        <end position="257"/>
    </location>
    <ligand>
        <name>ATP</name>
        <dbReference type="ChEBI" id="CHEBI:30616"/>
    </ligand>
</feature>
<feature type="binding site" evidence="11">
    <location>
        <position position="439"/>
    </location>
    <ligand>
        <name>Zn(2+)</name>
        <dbReference type="ChEBI" id="CHEBI:29105"/>
    </ligand>
</feature>
<feature type="binding site" evidence="11">
    <location>
        <position position="442"/>
    </location>
    <ligand>
        <name>Zn(2+)</name>
        <dbReference type="ChEBI" id="CHEBI:29105"/>
    </ligand>
</feature>
<evidence type="ECO:0000256" key="7">
    <source>
        <dbReference type="ARBA" id="ARBA00037768"/>
    </source>
</evidence>
<dbReference type="HAMAP" id="MF_01633">
    <property type="entry name" value="QueC"/>
    <property type="match status" value="1"/>
</dbReference>
<evidence type="ECO:0000313" key="13">
    <source>
        <dbReference type="EMBL" id="AEB95651.1"/>
    </source>
</evidence>
<evidence type="ECO:0000256" key="8">
    <source>
        <dbReference type="ARBA" id="ARBA00037993"/>
    </source>
</evidence>
<dbReference type="EC" id="6.3.4.20" evidence="9 11"/>
<dbReference type="eggNOG" id="arCOG00039">
    <property type="taxonomic scope" value="Archaea"/>
</dbReference>
<evidence type="ECO:0000256" key="10">
    <source>
        <dbReference type="ARBA" id="ARBA00047890"/>
    </source>
</evidence>
<accession>F4FZG1</accession>
<evidence type="ECO:0000256" key="3">
    <source>
        <dbReference type="ARBA" id="ARBA00022723"/>
    </source>
</evidence>
<feature type="binding site" evidence="11">
    <location>
        <position position="428"/>
    </location>
    <ligand>
        <name>Zn(2+)</name>
        <dbReference type="ChEBI" id="CHEBI:29105"/>
    </ligand>
</feature>
<name>F4FZG1_METCR</name>
<keyword evidence="4 11" id="KW-0547">Nucleotide-binding</keyword>
<organism evidence="13 14">
    <name type="scientific">Metallosphaera cuprina (strain Ar-4)</name>
    <dbReference type="NCBI Taxonomy" id="1006006"/>
    <lineage>
        <taxon>Archaea</taxon>
        <taxon>Thermoproteota</taxon>
        <taxon>Thermoprotei</taxon>
        <taxon>Sulfolobales</taxon>
        <taxon>Sulfolobaceae</taxon>
        <taxon>Metallosphaera</taxon>
    </lineage>
</organism>
<dbReference type="InterPro" id="IPR014729">
    <property type="entry name" value="Rossmann-like_a/b/a_fold"/>
</dbReference>
<dbReference type="PROSITE" id="PS51278">
    <property type="entry name" value="GATASE_TYPE_2"/>
    <property type="match status" value="1"/>
</dbReference>
<reference evidence="13 14" key="1">
    <citation type="journal article" date="2011" name="J. Bacteriol.">
        <title>Complete genome sequence of Metallosphaera cuprina, a metal sulfide-oxidizing archaeon from a hot spring.</title>
        <authorList>
            <person name="Liu L.J."/>
            <person name="You X.Y."/>
            <person name="Zheng H."/>
            <person name="Wang S."/>
            <person name="Jiang C.Y."/>
            <person name="Liu S.J."/>
        </authorList>
    </citation>
    <scope>NUCLEOTIDE SEQUENCE [LARGE SCALE GENOMIC DNA]</scope>
    <source>
        <strain evidence="13 14">Ar-4</strain>
    </source>
</reference>
<dbReference type="EMBL" id="CP002656">
    <property type="protein sequence ID" value="AEB95651.1"/>
    <property type="molecule type" value="Genomic_DNA"/>
</dbReference>
<dbReference type="OrthoDB" id="6532at2157"/>
<dbReference type="PANTHER" id="PTHR42914">
    <property type="entry name" value="7-CYANO-7-DEAZAGUANINE SYNTHASE"/>
    <property type="match status" value="1"/>
</dbReference>
<dbReference type="CDD" id="cd01995">
    <property type="entry name" value="QueC-like"/>
    <property type="match status" value="1"/>
</dbReference>
<evidence type="ECO:0000256" key="9">
    <source>
        <dbReference type="ARBA" id="ARBA00039149"/>
    </source>
</evidence>
<evidence type="ECO:0000313" key="14">
    <source>
        <dbReference type="Proteomes" id="UP000007812"/>
    </source>
</evidence>
<dbReference type="Gene3D" id="3.60.20.10">
    <property type="entry name" value="Glutamine Phosphoribosylpyrophosphate, subunit 1, domain 1"/>
    <property type="match status" value="1"/>
</dbReference>
<dbReference type="AlphaFoldDB" id="F4FZG1"/>
<dbReference type="RefSeq" id="WP_013738149.1">
    <property type="nucleotide sequence ID" value="NC_015435.1"/>
</dbReference>
<comment type="similarity">
    <text evidence="8 11">Belongs to the QueC family.</text>
</comment>
<dbReference type="GO" id="GO:0016879">
    <property type="term" value="F:ligase activity, forming carbon-nitrogen bonds"/>
    <property type="evidence" value="ECO:0007669"/>
    <property type="project" value="UniProtKB-UniRule"/>
</dbReference>
<feature type="binding site" evidence="11">
    <location>
        <position position="436"/>
    </location>
    <ligand>
        <name>Zn(2+)</name>
        <dbReference type="ChEBI" id="CHEBI:29105"/>
    </ligand>
</feature>
<dbReference type="PANTHER" id="PTHR42914:SF1">
    <property type="entry name" value="7-CYANO-7-DEAZAGUANINE SYNTHASE"/>
    <property type="match status" value="1"/>
</dbReference>
<dbReference type="Pfam" id="PF13537">
    <property type="entry name" value="GATase_7"/>
    <property type="match status" value="1"/>
</dbReference>
<protein>
    <recommendedName>
        <fullName evidence="9 11">7-cyano-7-deazaguanine synthase</fullName>
        <ecNumber evidence="9 11">6.3.4.20</ecNumber>
    </recommendedName>
    <alternativeName>
        <fullName evidence="11">7-cyano-7-carbaguanine synthase</fullName>
    </alternativeName>
    <alternativeName>
        <fullName evidence="11">Archaeosine biosynthesis protein QueC</fullName>
    </alternativeName>
    <alternativeName>
        <fullName evidence="11">PreQ(0) synthase</fullName>
    </alternativeName>
</protein>